<evidence type="ECO:0000313" key="4">
    <source>
        <dbReference type="WBParaSite" id="nRc.2.0.1.t35903-RA"/>
    </source>
</evidence>
<evidence type="ECO:0000313" key="3">
    <source>
        <dbReference type="Proteomes" id="UP000887565"/>
    </source>
</evidence>
<accession>A0A915KAU8</accession>
<feature type="region of interest" description="Disordered" evidence="2">
    <location>
        <begin position="1"/>
        <end position="22"/>
    </location>
</feature>
<dbReference type="Proteomes" id="UP000887565">
    <property type="component" value="Unplaced"/>
</dbReference>
<feature type="coiled-coil region" evidence="1">
    <location>
        <begin position="40"/>
        <end position="67"/>
    </location>
</feature>
<evidence type="ECO:0000256" key="2">
    <source>
        <dbReference type="SAM" id="MobiDB-lite"/>
    </source>
</evidence>
<evidence type="ECO:0000256" key="1">
    <source>
        <dbReference type="SAM" id="Coils"/>
    </source>
</evidence>
<proteinExistence type="predicted"/>
<keyword evidence="3" id="KW-1185">Reference proteome</keyword>
<name>A0A915KAU8_ROMCU</name>
<sequence>MYQENPEEVLIANPPMGSTSAVRSEDVIQGEKLMEAIDPETKKQEDMEILLDQIKEMKQKIKMLEKERYGKEAIELAKQIETGNEKEETSKEPYVEVVWEIASKEEEATQLNALPASPVCAKAGG</sequence>
<organism evidence="3 4">
    <name type="scientific">Romanomermis culicivorax</name>
    <name type="common">Nematode worm</name>
    <dbReference type="NCBI Taxonomy" id="13658"/>
    <lineage>
        <taxon>Eukaryota</taxon>
        <taxon>Metazoa</taxon>
        <taxon>Ecdysozoa</taxon>
        <taxon>Nematoda</taxon>
        <taxon>Enoplea</taxon>
        <taxon>Dorylaimia</taxon>
        <taxon>Mermithida</taxon>
        <taxon>Mermithoidea</taxon>
        <taxon>Mermithidae</taxon>
        <taxon>Romanomermis</taxon>
    </lineage>
</organism>
<reference evidence="4" key="1">
    <citation type="submission" date="2022-11" db="UniProtKB">
        <authorList>
            <consortium name="WormBaseParasite"/>
        </authorList>
    </citation>
    <scope>IDENTIFICATION</scope>
</reference>
<dbReference type="WBParaSite" id="nRc.2.0.1.t35903-RA">
    <property type="protein sequence ID" value="nRc.2.0.1.t35903-RA"/>
    <property type="gene ID" value="nRc.2.0.1.g35903"/>
</dbReference>
<keyword evidence="1" id="KW-0175">Coiled coil</keyword>
<protein>
    <submittedName>
        <fullName evidence="4">Uncharacterized protein</fullName>
    </submittedName>
</protein>
<dbReference type="AlphaFoldDB" id="A0A915KAU8"/>